<keyword evidence="4" id="KW-1185">Reference proteome</keyword>
<dbReference type="RefSeq" id="WP_006967500.1">
    <property type="nucleotide sequence ID" value="NZ_APJX01000008.1"/>
</dbReference>
<evidence type="ECO:0000256" key="2">
    <source>
        <dbReference type="ARBA" id="ARBA00023134"/>
    </source>
</evidence>
<dbReference type="InterPro" id="IPR037103">
    <property type="entry name" value="Tubulin/FtsZ-like_C"/>
</dbReference>
<name>S0G3N1_9BACT</name>
<evidence type="ECO:0000313" key="4">
    <source>
        <dbReference type="Proteomes" id="UP000014216"/>
    </source>
</evidence>
<evidence type="ECO:0000256" key="1">
    <source>
        <dbReference type="ARBA" id="ARBA00022741"/>
    </source>
</evidence>
<protein>
    <submittedName>
        <fullName evidence="3">Uncharacterized protein</fullName>
    </submittedName>
</protein>
<evidence type="ECO:0000313" key="3">
    <source>
        <dbReference type="EMBL" id="EMS78426.1"/>
    </source>
</evidence>
<dbReference type="EMBL" id="APJX01000008">
    <property type="protein sequence ID" value="EMS78426.1"/>
    <property type="molecule type" value="Genomic_DNA"/>
</dbReference>
<dbReference type="SUPFAM" id="SSF55307">
    <property type="entry name" value="Tubulin C-terminal domain-like"/>
    <property type="match status" value="1"/>
</dbReference>
<gene>
    <name evidence="3" type="ORF">Dpo_8c00930</name>
</gene>
<sequence length="297" mass="33453">MAIITRRKFIKTIGLCTVLTAIGDINDGFSFFPYPLNSGDKRTESCISPDHENTIKHIYIGVGETGSKVGKALLAKTQKINIPEIHPLPVQQFNPKNNEINTLITDSHFVFLVGSMKDKDFWIARELILSHPIFLLYTIIIDDENPRLLKEGFKVHKNEGCVFVPKKNYEYTAALNVYSLFSMVMMPNIVGYDVMDGKVIMSGKSGYMVHTAGSYKNSRDIFKKTLCCCEHDIQTASGILLHLMYHETIDYTLDDLTALSDMIYEKLSEDAEIAWNCTEGTFNAGVEFRASMFISSS</sequence>
<dbReference type="InterPro" id="IPR008280">
    <property type="entry name" value="Tub_FtsZ_C"/>
</dbReference>
<dbReference type="Gene3D" id="3.30.1330.20">
    <property type="entry name" value="Tubulin/FtsZ, C-terminal domain"/>
    <property type="match status" value="1"/>
</dbReference>
<reference evidence="3 4" key="1">
    <citation type="journal article" date="2013" name="Genome Announc.">
        <title>Draft Genome Sequence of Desulfotignum phosphitoxidans DSM 13687 Strain FiPS-3.</title>
        <authorList>
            <person name="Poehlein A."/>
            <person name="Daniel R."/>
            <person name="Simeonova D.D."/>
        </authorList>
    </citation>
    <scope>NUCLEOTIDE SEQUENCE [LARGE SCALE GENOMIC DNA]</scope>
    <source>
        <strain evidence="3 4">DSM 13687</strain>
    </source>
</reference>
<proteinExistence type="predicted"/>
<accession>S0G3N1</accession>
<dbReference type="AlphaFoldDB" id="S0G3N1"/>
<keyword evidence="1" id="KW-0547">Nucleotide-binding</keyword>
<dbReference type="GO" id="GO:0005525">
    <property type="term" value="F:GTP binding"/>
    <property type="evidence" value="ECO:0007669"/>
    <property type="project" value="UniProtKB-KW"/>
</dbReference>
<dbReference type="Proteomes" id="UP000014216">
    <property type="component" value="Unassembled WGS sequence"/>
</dbReference>
<dbReference type="OrthoDB" id="10012953at2"/>
<keyword evidence="2" id="KW-0342">GTP-binding</keyword>
<organism evidence="3 4">
    <name type="scientific">Desulfotignum phosphitoxidans DSM 13687</name>
    <dbReference type="NCBI Taxonomy" id="1286635"/>
    <lineage>
        <taxon>Bacteria</taxon>
        <taxon>Pseudomonadati</taxon>
        <taxon>Thermodesulfobacteriota</taxon>
        <taxon>Desulfobacteria</taxon>
        <taxon>Desulfobacterales</taxon>
        <taxon>Desulfobacteraceae</taxon>
        <taxon>Desulfotignum</taxon>
    </lineage>
</organism>
<comment type="caution">
    <text evidence="3">The sequence shown here is derived from an EMBL/GenBank/DDBJ whole genome shotgun (WGS) entry which is preliminary data.</text>
</comment>